<sequence>MLAAEHRERLVAAGAHPELVDAQSWEPVVDGLPAWWRDQGNVLYAAPGAWLPDQVVAGLGVFPVSDVLIAVGSPMEWLSSLHVGGDAATIFIGRACVLTAGEIYCGGRSSIVLNGPLVATRSAIVDARNGGSIVAGPDQLWAAGTYVATDDMHRLEDRATGERLNPFGAAIRIGPRVWLGRDAVVTGHAEIGEGSVVGMRSLVRGQKVPPFTVAAGWPARIVREDVTWSHADLP</sequence>
<reference evidence="1 2" key="1">
    <citation type="submission" date="2018-08" db="EMBL/GenBank/DDBJ databases">
        <title>Aeromicrobium sp. M2KJ-4, whole genome shotgun sequence.</title>
        <authorList>
            <person name="Tuo L."/>
        </authorList>
    </citation>
    <scope>NUCLEOTIDE SEQUENCE [LARGE SCALE GENOMIC DNA]</scope>
    <source>
        <strain evidence="1 2">M2KJ-4</strain>
    </source>
</reference>
<dbReference type="AlphaFoldDB" id="A0A371PD06"/>
<dbReference type="OrthoDB" id="2643438at2"/>
<dbReference type="RefSeq" id="WP_119703942.1">
    <property type="nucleotide sequence ID" value="NZ_JBHSOI010000001.1"/>
</dbReference>
<keyword evidence="2" id="KW-1185">Reference proteome</keyword>
<comment type="caution">
    <text evidence="1">The sequence shown here is derived from an EMBL/GenBank/DDBJ whole genome shotgun (WGS) entry which is preliminary data.</text>
</comment>
<dbReference type="Proteomes" id="UP000265581">
    <property type="component" value="Unassembled WGS sequence"/>
</dbReference>
<protein>
    <recommendedName>
        <fullName evidence="3">Acyltransferase</fullName>
    </recommendedName>
</protein>
<dbReference type="InterPro" id="IPR051159">
    <property type="entry name" value="Hexapeptide_acetyltransf"/>
</dbReference>
<gene>
    <name evidence="1" type="ORF">DX116_10010</name>
</gene>
<organism evidence="1 2">
    <name type="scientific">Aeromicrobium endophyticum</name>
    <dbReference type="NCBI Taxonomy" id="2292704"/>
    <lineage>
        <taxon>Bacteria</taxon>
        <taxon>Bacillati</taxon>
        <taxon>Actinomycetota</taxon>
        <taxon>Actinomycetes</taxon>
        <taxon>Propionibacteriales</taxon>
        <taxon>Nocardioidaceae</taxon>
        <taxon>Aeromicrobium</taxon>
    </lineage>
</organism>
<dbReference type="EMBL" id="QUBR01000001">
    <property type="protein sequence ID" value="REK73833.1"/>
    <property type="molecule type" value="Genomic_DNA"/>
</dbReference>
<dbReference type="InterPro" id="IPR011004">
    <property type="entry name" value="Trimer_LpxA-like_sf"/>
</dbReference>
<accession>A0A371PD06</accession>
<evidence type="ECO:0000313" key="1">
    <source>
        <dbReference type="EMBL" id="REK73833.1"/>
    </source>
</evidence>
<name>A0A371PD06_9ACTN</name>
<dbReference type="Gene3D" id="2.160.10.10">
    <property type="entry name" value="Hexapeptide repeat proteins"/>
    <property type="match status" value="1"/>
</dbReference>
<dbReference type="SUPFAM" id="SSF51161">
    <property type="entry name" value="Trimeric LpxA-like enzymes"/>
    <property type="match status" value="1"/>
</dbReference>
<evidence type="ECO:0008006" key="3">
    <source>
        <dbReference type="Google" id="ProtNLM"/>
    </source>
</evidence>
<proteinExistence type="predicted"/>
<evidence type="ECO:0000313" key="2">
    <source>
        <dbReference type="Proteomes" id="UP000265581"/>
    </source>
</evidence>
<dbReference type="PANTHER" id="PTHR23416">
    <property type="entry name" value="SIALIC ACID SYNTHASE-RELATED"/>
    <property type="match status" value="1"/>
</dbReference>